<dbReference type="RefSeq" id="XP_002544954.1">
    <property type="nucleotide sequence ID" value="XM_002544908.1"/>
</dbReference>
<dbReference type="Gene3D" id="1.25.40.20">
    <property type="entry name" value="Ankyrin repeat-containing domain"/>
    <property type="match status" value="1"/>
</dbReference>
<dbReference type="OrthoDB" id="341259at2759"/>
<dbReference type="InterPro" id="IPR002110">
    <property type="entry name" value="Ankyrin_rpt"/>
</dbReference>
<gene>
    <name evidence="1" type="ORF">UREG_04471</name>
</gene>
<sequence length="139" mass="15593">MAPTLSDRIRQDDESGKNALHYAVHGNPKTVQFLLEHQIDPDAMDKNGMTPLYYAVNGLKVPQPGDRRVTSYIQIIKLLIDAGADPWLPCRGRTPLVDALLCEEPIRIVTLMLPELLVVRHNIQGHSRTMIESVIETCI</sequence>
<dbReference type="HOGENOM" id="CLU_1846605_0_0_1"/>
<proteinExistence type="predicted"/>
<dbReference type="GeneID" id="8442335"/>
<dbReference type="InterPro" id="IPR036770">
    <property type="entry name" value="Ankyrin_rpt-contain_sf"/>
</dbReference>
<dbReference type="EMBL" id="CH476616">
    <property type="protein sequence ID" value="EEP79625.1"/>
    <property type="molecule type" value="Genomic_DNA"/>
</dbReference>
<reference evidence="2" key="1">
    <citation type="journal article" date="2009" name="Genome Res.">
        <title>Comparative genomic analyses of the human fungal pathogens Coccidioides and their relatives.</title>
        <authorList>
            <person name="Sharpton T.J."/>
            <person name="Stajich J.E."/>
            <person name="Rounsley S.D."/>
            <person name="Gardner M.J."/>
            <person name="Wortman J.R."/>
            <person name="Jordar V.S."/>
            <person name="Maiti R."/>
            <person name="Kodira C.D."/>
            <person name="Neafsey D.E."/>
            <person name="Zeng Q."/>
            <person name="Hung C.-Y."/>
            <person name="McMahan C."/>
            <person name="Muszewska A."/>
            <person name="Grynberg M."/>
            <person name="Mandel M.A."/>
            <person name="Kellner E.M."/>
            <person name="Barker B.M."/>
            <person name="Galgiani J.N."/>
            <person name="Orbach M.J."/>
            <person name="Kirkland T.N."/>
            <person name="Cole G.T."/>
            <person name="Henn M.R."/>
            <person name="Birren B.W."/>
            <person name="Taylor J.W."/>
        </authorList>
    </citation>
    <scope>NUCLEOTIDE SEQUENCE [LARGE SCALE GENOMIC DNA]</scope>
    <source>
        <strain evidence="2">UAMH 1704</strain>
    </source>
</reference>
<dbReference type="VEuPathDB" id="FungiDB:UREG_04471"/>
<dbReference type="AlphaFoldDB" id="C4JP89"/>
<dbReference type="KEGG" id="ure:UREG_04471"/>
<dbReference type="STRING" id="336963.C4JP89"/>
<name>C4JP89_UNCRE</name>
<accession>C4JP89</accession>
<evidence type="ECO:0000313" key="2">
    <source>
        <dbReference type="Proteomes" id="UP000002058"/>
    </source>
</evidence>
<keyword evidence="2" id="KW-1185">Reference proteome</keyword>
<dbReference type="SMART" id="SM00248">
    <property type="entry name" value="ANK"/>
    <property type="match status" value="2"/>
</dbReference>
<protein>
    <submittedName>
        <fullName evidence="1">Uncharacterized protein</fullName>
    </submittedName>
</protein>
<dbReference type="PANTHER" id="PTHR24118">
    <property type="entry name" value="POTE ANKYRIN DOMAIN"/>
    <property type="match status" value="1"/>
</dbReference>
<organism evidence="1 2">
    <name type="scientific">Uncinocarpus reesii (strain UAMH 1704)</name>
    <dbReference type="NCBI Taxonomy" id="336963"/>
    <lineage>
        <taxon>Eukaryota</taxon>
        <taxon>Fungi</taxon>
        <taxon>Dikarya</taxon>
        <taxon>Ascomycota</taxon>
        <taxon>Pezizomycotina</taxon>
        <taxon>Eurotiomycetes</taxon>
        <taxon>Eurotiomycetidae</taxon>
        <taxon>Onygenales</taxon>
        <taxon>Onygenaceae</taxon>
        <taxon>Uncinocarpus</taxon>
    </lineage>
</organism>
<dbReference type="SUPFAM" id="SSF48403">
    <property type="entry name" value="Ankyrin repeat"/>
    <property type="match status" value="1"/>
</dbReference>
<evidence type="ECO:0000313" key="1">
    <source>
        <dbReference type="EMBL" id="EEP79625.1"/>
    </source>
</evidence>
<dbReference type="Pfam" id="PF12796">
    <property type="entry name" value="Ank_2"/>
    <property type="match status" value="1"/>
</dbReference>
<dbReference type="Proteomes" id="UP000002058">
    <property type="component" value="Unassembled WGS sequence"/>
</dbReference>
<dbReference type="InParanoid" id="C4JP89"/>
<dbReference type="PANTHER" id="PTHR24118:SF99">
    <property type="entry name" value="POTE ANKYRIN DOMAIN FAMILY MEMBER 3C-RELATED"/>
    <property type="match status" value="1"/>
</dbReference>